<keyword evidence="3" id="KW-1185">Reference proteome</keyword>
<dbReference type="Proteomes" id="UP000283433">
    <property type="component" value="Unassembled WGS sequence"/>
</dbReference>
<dbReference type="InterPro" id="IPR043766">
    <property type="entry name" value="BfmA-like"/>
</dbReference>
<dbReference type="AlphaFoldDB" id="A0A419S5X9"/>
<accession>A0A419S5X9</accession>
<feature type="compositionally biased region" description="Basic and acidic residues" evidence="1">
    <location>
        <begin position="22"/>
        <end position="35"/>
    </location>
</feature>
<sequence length="314" mass="36280">MHINITTQGSNKGSSGSLVQYLEKENRKELKDAPERWSSSQQQTAEAYGVRRALDNNVSKLGKADAKFFLVNISPSQKEIRHLLEKFGDQGAKAELKKYAEKVMDEYAKNFKRPGVESNRDLLWFGKLENFRYFNHTDKEVKNGERKRGEKKDGEQMHIQIIVSRKDITDKIKLSPMNTSRGKNENHSKKLGQFNRVAFKQCGEELFNNVFDFKRAFKETASYAMIQKNGSLQQKEKLDVLEKGVDINPDAKPLAFKLAKEISMERTPAFFSDFFMSNSKEGLLESLLKVDSVAEQKEFYQGKRKKRKYRSHQT</sequence>
<comment type="caution">
    <text evidence="2">The sequence shown here is derived from an EMBL/GenBank/DDBJ whole genome shotgun (WGS) entry which is preliminary data.</text>
</comment>
<evidence type="ECO:0000256" key="1">
    <source>
        <dbReference type="SAM" id="MobiDB-lite"/>
    </source>
</evidence>
<proteinExistence type="predicted"/>
<reference evidence="2 3" key="1">
    <citation type="submission" date="2016-07" db="EMBL/GenBank/DDBJ databases">
        <title>Genome of Pelobium manganitolerans.</title>
        <authorList>
            <person name="Wu S."/>
            <person name="Wang G."/>
        </authorList>
    </citation>
    <scope>NUCLEOTIDE SEQUENCE [LARGE SCALE GENOMIC DNA]</scope>
    <source>
        <strain evidence="2 3">YS-25</strain>
    </source>
</reference>
<dbReference type="Pfam" id="PF18976">
    <property type="entry name" value="DUF5712"/>
    <property type="match status" value="1"/>
</dbReference>
<feature type="region of interest" description="Disordered" evidence="1">
    <location>
        <begin position="1"/>
        <end position="44"/>
    </location>
</feature>
<evidence type="ECO:0000313" key="3">
    <source>
        <dbReference type="Proteomes" id="UP000283433"/>
    </source>
</evidence>
<dbReference type="EMBL" id="MBTA01000023">
    <property type="protein sequence ID" value="RKD16244.1"/>
    <property type="molecule type" value="Genomic_DNA"/>
</dbReference>
<protein>
    <submittedName>
        <fullName evidence="2">Molybdopterin-guanine dinucleotide biosynthesis protein MobB</fullName>
    </submittedName>
</protein>
<dbReference type="RefSeq" id="WP_120181744.1">
    <property type="nucleotide sequence ID" value="NZ_MBTA01000023.1"/>
</dbReference>
<organism evidence="2 3">
    <name type="scientific">Pelobium manganitolerans</name>
    <dbReference type="NCBI Taxonomy" id="1842495"/>
    <lineage>
        <taxon>Bacteria</taxon>
        <taxon>Pseudomonadati</taxon>
        <taxon>Bacteroidota</taxon>
        <taxon>Sphingobacteriia</taxon>
        <taxon>Sphingobacteriales</taxon>
        <taxon>Sphingobacteriaceae</taxon>
        <taxon>Pelobium</taxon>
    </lineage>
</organism>
<evidence type="ECO:0000313" key="2">
    <source>
        <dbReference type="EMBL" id="RKD16244.1"/>
    </source>
</evidence>
<gene>
    <name evidence="2" type="ORF">BCY91_05050</name>
</gene>
<dbReference type="OrthoDB" id="1404627at2"/>
<name>A0A419S5X9_9SPHI</name>
<feature type="compositionally biased region" description="Polar residues" evidence="1">
    <location>
        <begin position="1"/>
        <end position="18"/>
    </location>
</feature>